<dbReference type="AlphaFoldDB" id="A0A8T2RG81"/>
<dbReference type="InterPro" id="IPR019786">
    <property type="entry name" value="Zinc_finger_PHD-type_CS"/>
</dbReference>
<dbReference type="InterPro" id="IPR019787">
    <property type="entry name" value="Znf_PHD-finger"/>
</dbReference>
<evidence type="ECO:0000256" key="9">
    <source>
        <dbReference type="ARBA" id="ARBA00023242"/>
    </source>
</evidence>
<keyword evidence="7" id="KW-0805">Transcription regulation</keyword>
<dbReference type="PANTHER" id="PTHR12321:SF98">
    <property type="entry name" value="PHD FINGER PROTEIN ALFIN-LIKE 5"/>
    <property type="match status" value="1"/>
</dbReference>
<comment type="caution">
    <text evidence="13">The sequence shown here is derived from an EMBL/GenBank/DDBJ whole genome shotgun (WGS) entry which is preliminary data.</text>
</comment>
<dbReference type="InterPro" id="IPR045104">
    <property type="entry name" value="Alfin"/>
</dbReference>
<evidence type="ECO:0000256" key="3">
    <source>
        <dbReference type="ARBA" id="ARBA00022723"/>
    </source>
</evidence>
<dbReference type="FunFam" id="3.30.40.10:FF:000306">
    <property type="entry name" value="PHD finger alfin-like protein"/>
    <property type="match status" value="1"/>
</dbReference>
<dbReference type="GO" id="GO:0006325">
    <property type="term" value="P:chromatin organization"/>
    <property type="evidence" value="ECO:0007669"/>
    <property type="project" value="UniProtKB-KW"/>
</dbReference>
<dbReference type="InterPro" id="IPR044104">
    <property type="entry name" value="PHD_AL_plant"/>
</dbReference>
<keyword evidence="5" id="KW-0862">Zinc</keyword>
<dbReference type="InterPro" id="IPR011011">
    <property type="entry name" value="Znf_FYVE_PHD"/>
</dbReference>
<evidence type="ECO:0000256" key="4">
    <source>
        <dbReference type="ARBA" id="ARBA00022771"/>
    </source>
</evidence>
<evidence type="ECO:0000256" key="1">
    <source>
        <dbReference type="ARBA" id="ARBA00004123"/>
    </source>
</evidence>
<evidence type="ECO:0000256" key="10">
    <source>
        <dbReference type="PROSITE-ProRule" id="PRU00146"/>
    </source>
</evidence>
<dbReference type="Proteomes" id="UP000825935">
    <property type="component" value="Chromosome 27"/>
</dbReference>
<dbReference type="GO" id="GO:0008270">
    <property type="term" value="F:zinc ion binding"/>
    <property type="evidence" value="ECO:0007669"/>
    <property type="project" value="UniProtKB-KW"/>
</dbReference>
<evidence type="ECO:0000256" key="8">
    <source>
        <dbReference type="ARBA" id="ARBA00023163"/>
    </source>
</evidence>
<dbReference type="PANTHER" id="PTHR12321">
    <property type="entry name" value="CPG BINDING PROTEIN"/>
    <property type="match status" value="1"/>
</dbReference>
<evidence type="ECO:0000256" key="7">
    <source>
        <dbReference type="ARBA" id="ARBA00023015"/>
    </source>
</evidence>
<comment type="similarity">
    <text evidence="2">Belongs to the Alfin family.</text>
</comment>
<evidence type="ECO:0000256" key="5">
    <source>
        <dbReference type="ARBA" id="ARBA00022833"/>
    </source>
</evidence>
<keyword evidence="14" id="KW-1185">Reference proteome</keyword>
<dbReference type="Gene3D" id="3.30.40.10">
    <property type="entry name" value="Zinc/RING finger domain, C3HC4 (zinc finger)"/>
    <property type="match status" value="1"/>
</dbReference>
<dbReference type="GO" id="GO:0000976">
    <property type="term" value="F:transcription cis-regulatory region binding"/>
    <property type="evidence" value="ECO:0007669"/>
    <property type="project" value="TreeGrafter"/>
</dbReference>
<keyword evidence="8" id="KW-0804">Transcription</keyword>
<dbReference type="SMART" id="SM00249">
    <property type="entry name" value="PHD"/>
    <property type="match status" value="1"/>
</dbReference>
<feature type="region of interest" description="Disordered" evidence="11">
    <location>
        <begin position="140"/>
        <end position="182"/>
    </location>
</feature>
<dbReference type="GO" id="GO:0042393">
    <property type="term" value="F:histone binding"/>
    <property type="evidence" value="ECO:0007669"/>
    <property type="project" value="InterPro"/>
</dbReference>
<evidence type="ECO:0000313" key="14">
    <source>
        <dbReference type="Proteomes" id="UP000825935"/>
    </source>
</evidence>
<dbReference type="GO" id="GO:0003712">
    <property type="term" value="F:transcription coregulator activity"/>
    <property type="evidence" value="ECO:0007669"/>
    <property type="project" value="TreeGrafter"/>
</dbReference>
<evidence type="ECO:0000256" key="11">
    <source>
        <dbReference type="SAM" id="MobiDB-lite"/>
    </source>
</evidence>
<evidence type="ECO:0000313" key="13">
    <source>
        <dbReference type="EMBL" id="KAH7295426.1"/>
    </source>
</evidence>
<feature type="compositionally biased region" description="Low complexity" evidence="11">
    <location>
        <begin position="144"/>
        <end position="166"/>
    </location>
</feature>
<dbReference type="SUPFAM" id="SSF57903">
    <property type="entry name" value="FYVE/PHD zinc finger"/>
    <property type="match status" value="1"/>
</dbReference>
<evidence type="ECO:0000259" key="12">
    <source>
        <dbReference type="PROSITE" id="PS50016"/>
    </source>
</evidence>
<keyword evidence="6" id="KW-0156">Chromatin regulator</keyword>
<dbReference type="InterPro" id="IPR001965">
    <property type="entry name" value="Znf_PHD"/>
</dbReference>
<feature type="domain" description="PHD-type" evidence="12">
    <location>
        <begin position="183"/>
        <end position="235"/>
    </location>
</feature>
<dbReference type="EMBL" id="CM035432">
    <property type="protein sequence ID" value="KAH7295426.1"/>
    <property type="molecule type" value="Genomic_DNA"/>
</dbReference>
<sequence>MEGTFLPRTIEEIYKDYRGRRAAIIKALTVDVESFYQQCDPERDNLCLYGFPDETWEVDLPAEEVPAELPEPALGINFPRDGLGRREWLSLVAVHSDAWLLSIASFHAARYETHDRKRLFSTICDLPTVLEVLSGRKQAKEKSTVSNGSKTKSSGKTGKGLKQSSTPAHKEEDTEENDEEHGDTYCGSCNGPYSPEEFWIACDVCEKWYHGTCVKITPSKAEHIKEYRCPACLIHKRPRP</sequence>
<dbReference type="CDD" id="cd15613">
    <property type="entry name" value="PHD_AL_plant"/>
    <property type="match status" value="1"/>
</dbReference>
<protein>
    <recommendedName>
        <fullName evidence="12">PHD-type domain-containing protein</fullName>
    </recommendedName>
</protein>
<dbReference type="InterPro" id="IPR021998">
    <property type="entry name" value="Alfin_N"/>
</dbReference>
<comment type="subcellular location">
    <subcellularLocation>
        <location evidence="1">Nucleus</location>
    </subcellularLocation>
</comment>
<organism evidence="13 14">
    <name type="scientific">Ceratopteris richardii</name>
    <name type="common">Triangle waterfern</name>
    <dbReference type="NCBI Taxonomy" id="49495"/>
    <lineage>
        <taxon>Eukaryota</taxon>
        <taxon>Viridiplantae</taxon>
        <taxon>Streptophyta</taxon>
        <taxon>Embryophyta</taxon>
        <taxon>Tracheophyta</taxon>
        <taxon>Polypodiopsida</taxon>
        <taxon>Polypodiidae</taxon>
        <taxon>Polypodiales</taxon>
        <taxon>Pteridineae</taxon>
        <taxon>Pteridaceae</taxon>
        <taxon>Parkerioideae</taxon>
        <taxon>Ceratopteris</taxon>
    </lineage>
</organism>
<dbReference type="Pfam" id="PF12165">
    <property type="entry name" value="Alfin"/>
    <property type="match status" value="1"/>
</dbReference>
<keyword evidence="3" id="KW-0479">Metal-binding</keyword>
<gene>
    <name evidence="13" type="ORF">KP509_27G046800</name>
</gene>
<dbReference type="Pfam" id="PF00628">
    <property type="entry name" value="PHD"/>
    <property type="match status" value="1"/>
</dbReference>
<dbReference type="OrthoDB" id="436852at2759"/>
<proteinExistence type="inferred from homology"/>
<evidence type="ECO:0000256" key="6">
    <source>
        <dbReference type="ARBA" id="ARBA00022853"/>
    </source>
</evidence>
<dbReference type="PROSITE" id="PS50016">
    <property type="entry name" value="ZF_PHD_2"/>
    <property type="match status" value="1"/>
</dbReference>
<evidence type="ECO:0000256" key="2">
    <source>
        <dbReference type="ARBA" id="ARBA00010445"/>
    </source>
</evidence>
<dbReference type="PROSITE" id="PS01359">
    <property type="entry name" value="ZF_PHD_1"/>
    <property type="match status" value="1"/>
</dbReference>
<keyword evidence="9" id="KW-0539">Nucleus</keyword>
<dbReference type="GO" id="GO:0005634">
    <property type="term" value="C:nucleus"/>
    <property type="evidence" value="ECO:0007669"/>
    <property type="project" value="UniProtKB-SubCell"/>
</dbReference>
<dbReference type="InterPro" id="IPR013083">
    <property type="entry name" value="Znf_RING/FYVE/PHD"/>
</dbReference>
<reference evidence="13 14" key="1">
    <citation type="submission" date="2021-08" db="EMBL/GenBank/DDBJ databases">
        <title>WGS assembly of Ceratopteris richardii.</title>
        <authorList>
            <person name="Marchant D.B."/>
            <person name="Chen G."/>
            <person name="Jenkins J."/>
            <person name="Shu S."/>
            <person name="Leebens-Mack J."/>
            <person name="Grimwood J."/>
            <person name="Schmutz J."/>
            <person name="Soltis P."/>
            <person name="Soltis D."/>
            <person name="Chen Z.-H."/>
        </authorList>
    </citation>
    <scope>NUCLEOTIDE SEQUENCE [LARGE SCALE GENOMIC DNA]</scope>
    <source>
        <strain evidence="13">Whitten #5841</strain>
        <tissue evidence="13">Leaf</tissue>
    </source>
</reference>
<dbReference type="OMA" id="ARYETHD"/>
<name>A0A8T2RG81_CERRI</name>
<dbReference type="GO" id="GO:0006355">
    <property type="term" value="P:regulation of DNA-templated transcription"/>
    <property type="evidence" value="ECO:0007669"/>
    <property type="project" value="InterPro"/>
</dbReference>
<keyword evidence="4 10" id="KW-0863">Zinc-finger</keyword>
<accession>A0A8T2RG81</accession>